<dbReference type="Gene3D" id="2.60.120.260">
    <property type="entry name" value="Galactose-binding domain-like"/>
    <property type="match status" value="1"/>
</dbReference>
<dbReference type="InterPro" id="IPR027589">
    <property type="entry name" value="Choice_anch_B"/>
</dbReference>
<dbReference type="STRING" id="578942.SAMN05216289_104166"/>
<evidence type="ECO:0000313" key="3">
    <source>
        <dbReference type="Proteomes" id="UP000198575"/>
    </source>
</evidence>
<dbReference type="OrthoDB" id="9758603at2"/>
<dbReference type="SUPFAM" id="SSF50939">
    <property type="entry name" value="Sialidases"/>
    <property type="match status" value="1"/>
</dbReference>
<keyword evidence="3" id="KW-1185">Reference proteome</keyword>
<dbReference type="EMBL" id="FOVF01000004">
    <property type="protein sequence ID" value="SFN11055.1"/>
    <property type="molecule type" value="Genomic_DNA"/>
</dbReference>
<dbReference type="PROSITE" id="PS51257">
    <property type="entry name" value="PROKAR_LIPOPROTEIN"/>
    <property type="match status" value="1"/>
</dbReference>
<protein>
    <submittedName>
        <fullName evidence="2">Choice-of-anchor B domain-containing protein</fullName>
    </submittedName>
</protein>
<dbReference type="Pfam" id="PF20773">
    <property type="entry name" value="InhA-like_MAM"/>
    <property type="match status" value="1"/>
</dbReference>
<feature type="chain" id="PRO_5011515930" evidence="1">
    <location>
        <begin position="23"/>
        <end position="819"/>
    </location>
</feature>
<reference evidence="2 3" key="1">
    <citation type="submission" date="2016-10" db="EMBL/GenBank/DDBJ databases">
        <authorList>
            <person name="de Groot N.N."/>
        </authorList>
    </citation>
    <scope>NUCLEOTIDE SEQUENCE [LARGE SCALE GENOMIC DNA]</scope>
    <source>
        <strain evidence="2 3">CGMCC 1.7659</strain>
    </source>
</reference>
<feature type="signal peptide" evidence="1">
    <location>
        <begin position="1"/>
        <end position="22"/>
    </location>
</feature>
<dbReference type="NCBIfam" id="TIGR04312">
    <property type="entry name" value="choice_anch_B"/>
    <property type="match status" value="1"/>
</dbReference>
<dbReference type="SUPFAM" id="SSF75011">
    <property type="entry name" value="3-carboxy-cis,cis-mucoante lactonizing enzyme"/>
    <property type="match status" value="1"/>
</dbReference>
<proteinExistence type="predicted"/>
<dbReference type="Gene3D" id="2.60.40.10">
    <property type="entry name" value="Immunoglobulins"/>
    <property type="match status" value="2"/>
</dbReference>
<dbReference type="RefSeq" id="WP_092405502.1">
    <property type="nucleotide sequence ID" value="NZ_FOVF01000004.1"/>
</dbReference>
<dbReference type="Pfam" id="PF08309">
    <property type="entry name" value="LVIVD"/>
    <property type="match status" value="2"/>
</dbReference>
<dbReference type="PANTHER" id="PTHR38787:SF3">
    <property type="entry name" value="REGULATORY P DOMAIN-CONTAINING PROTEIN"/>
    <property type="match status" value="1"/>
</dbReference>
<keyword evidence="1" id="KW-0732">Signal</keyword>
<sequence length="819" mass="86140">MRAGTRILLCCAAMLSCLAAAAATRHAGECIDGVIEGYACNNVDLLAHMDLVALGTTAGGNGNDMWGWTDPDTGKEYALVGLDNGTAFVDISDPEHPVRLGNLATHSVNSTWRDIKTLGYYALIVSEAQNHGLQVFDLRRLRSVASPPATFTEDAWYGQFGRAHNIVVNEASGYAYAVGSRQGNQQCGAGLHMIDMSNPLVPTFAGCFSADGYTHDAQCVTYDGPDANFAGHEICFAANEDSLTIVDVSNKSAPIQIARKTYSGSGYTHQGWLTEDRRHFLIDDELDEQNDGHNTRTYVWDVEDLIDPHLEFFHDGATAAIDHNMYVHEGYAYQSNYQSGLRILDLSQIDSGTLSEAAFFDTYPASDSANFNGTWSNYPYYASGVVGVSDINRGFFVLQPDLCRAPEVAAGLVAVGNGDHRIDLSWNASATPDASYSVERILGGCSGGSVETIASGLSSPNYSDTTASGVVTYGYRIRSVAASGQCASVPGACVEASTSGSCTAPPVFAGIASAASAGTSSCAIELAWPAAQSSCGSTASYQVYRSQDPTFEPAPGNLLASALSTLGWIDTSVSDAAPYTYIVRAADLGNGTVEGNSVRLSARASGPLADGDFISGAELGTPILSDTGASPISANVESPQHVAWEIVDTIAHGGSRSYYSGYNNSECLSIGTGPISLTSGQSPTLEFWTRFGIESGYDGGVVQISTNGGQDWTTITPVGGYPGTFNGNNTNACGFPNNSGAFTGTAAANLSWSPKQFDLAAYAGQAIQLRWRFSTDGGVTDQGWWIDDIRVSHAQVPGSCSSGVDLIFADGFEAATTTP</sequence>
<dbReference type="AlphaFoldDB" id="A0A1I4WCA4"/>
<dbReference type="InterPro" id="IPR013211">
    <property type="entry name" value="LVIVD"/>
</dbReference>
<dbReference type="Proteomes" id="UP000198575">
    <property type="component" value="Unassembled WGS sequence"/>
</dbReference>
<evidence type="ECO:0000313" key="2">
    <source>
        <dbReference type="EMBL" id="SFN11055.1"/>
    </source>
</evidence>
<gene>
    <name evidence="2" type="ORF">SAMN05216289_104166</name>
</gene>
<dbReference type="GO" id="GO:0005576">
    <property type="term" value="C:extracellular region"/>
    <property type="evidence" value="ECO:0007669"/>
    <property type="project" value="TreeGrafter"/>
</dbReference>
<evidence type="ECO:0000256" key="1">
    <source>
        <dbReference type="SAM" id="SignalP"/>
    </source>
</evidence>
<name>A0A1I4WCA4_9GAMM</name>
<accession>A0A1I4WCA4</accession>
<organism evidence="2 3">
    <name type="scientific">Dokdonella immobilis</name>
    <dbReference type="NCBI Taxonomy" id="578942"/>
    <lineage>
        <taxon>Bacteria</taxon>
        <taxon>Pseudomonadati</taxon>
        <taxon>Pseudomonadota</taxon>
        <taxon>Gammaproteobacteria</taxon>
        <taxon>Lysobacterales</taxon>
        <taxon>Rhodanobacteraceae</taxon>
        <taxon>Dokdonella</taxon>
    </lineage>
</organism>
<dbReference type="InterPro" id="IPR013783">
    <property type="entry name" value="Ig-like_fold"/>
</dbReference>
<dbReference type="PANTHER" id="PTHR38787">
    <property type="entry name" value="REGULATORY P DOMAIN-CONTAINING PROTEIN"/>
    <property type="match status" value="1"/>
</dbReference>
<dbReference type="InterPro" id="IPR036278">
    <property type="entry name" value="Sialidase_sf"/>
</dbReference>